<dbReference type="OrthoDB" id="2952413at2759"/>
<dbReference type="AlphaFoldDB" id="A8N8L8"/>
<dbReference type="Proteomes" id="UP000001861">
    <property type="component" value="Unassembled WGS sequence"/>
</dbReference>
<dbReference type="HOGENOM" id="CLU_2049584_0_0_1"/>
<feature type="transmembrane region" description="Helical" evidence="1">
    <location>
        <begin position="88"/>
        <end position="110"/>
    </location>
</feature>
<dbReference type="InParanoid" id="A8N8L8"/>
<evidence type="ECO:0000313" key="2">
    <source>
        <dbReference type="EMBL" id="EAU90637.2"/>
    </source>
</evidence>
<evidence type="ECO:0000256" key="1">
    <source>
        <dbReference type="SAM" id="Phobius"/>
    </source>
</evidence>
<sequence>MSNTGGFSMEFYAAWSATQVALPTVWDLPIPQLKGCFGRMPKSAVKRTLFGWIPSVVIAFMFLAMTLAKFRQSLRDHRARGGSSLSPLFLIIVRDGALFFFLKGFIIGLLHPSPASPHDS</sequence>
<keyword evidence="1" id="KW-0812">Transmembrane</keyword>
<gene>
    <name evidence="2" type="ORF">CC1G_09877</name>
</gene>
<keyword evidence="1" id="KW-0472">Membrane</keyword>
<comment type="caution">
    <text evidence="2">The sequence shown here is derived from an EMBL/GenBank/DDBJ whole genome shotgun (WGS) entry which is preliminary data.</text>
</comment>
<dbReference type="VEuPathDB" id="FungiDB:CC1G_09877"/>
<dbReference type="KEGG" id="cci:CC1G_09877"/>
<dbReference type="GeneID" id="6007635"/>
<accession>A8N8L8</accession>
<protein>
    <submittedName>
        <fullName evidence="2">Uncharacterized protein</fullName>
    </submittedName>
</protein>
<feature type="transmembrane region" description="Helical" evidence="1">
    <location>
        <begin position="49"/>
        <end position="68"/>
    </location>
</feature>
<proteinExistence type="predicted"/>
<dbReference type="EMBL" id="AACS02000007">
    <property type="protein sequence ID" value="EAU90637.2"/>
    <property type="molecule type" value="Genomic_DNA"/>
</dbReference>
<keyword evidence="1" id="KW-1133">Transmembrane helix</keyword>
<evidence type="ECO:0000313" key="3">
    <source>
        <dbReference type="Proteomes" id="UP000001861"/>
    </source>
</evidence>
<keyword evidence="3" id="KW-1185">Reference proteome</keyword>
<reference evidence="2 3" key="1">
    <citation type="journal article" date="2010" name="Proc. Natl. Acad. Sci. U.S.A.">
        <title>Insights into evolution of multicellular fungi from the assembled chromosomes of the mushroom Coprinopsis cinerea (Coprinus cinereus).</title>
        <authorList>
            <person name="Stajich J.E."/>
            <person name="Wilke S.K."/>
            <person name="Ahren D."/>
            <person name="Au C.H."/>
            <person name="Birren B.W."/>
            <person name="Borodovsky M."/>
            <person name="Burns C."/>
            <person name="Canback B."/>
            <person name="Casselton L.A."/>
            <person name="Cheng C.K."/>
            <person name="Deng J."/>
            <person name="Dietrich F.S."/>
            <person name="Fargo D.C."/>
            <person name="Farman M.L."/>
            <person name="Gathman A.C."/>
            <person name="Goldberg J."/>
            <person name="Guigo R."/>
            <person name="Hoegger P.J."/>
            <person name="Hooker J.B."/>
            <person name="Huggins A."/>
            <person name="James T.Y."/>
            <person name="Kamada T."/>
            <person name="Kilaru S."/>
            <person name="Kodira C."/>
            <person name="Kues U."/>
            <person name="Kupfer D."/>
            <person name="Kwan H.S."/>
            <person name="Lomsadze A."/>
            <person name="Li W."/>
            <person name="Lilly W.W."/>
            <person name="Ma L.J."/>
            <person name="Mackey A.J."/>
            <person name="Manning G."/>
            <person name="Martin F."/>
            <person name="Muraguchi H."/>
            <person name="Natvig D.O."/>
            <person name="Palmerini H."/>
            <person name="Ramesh M.A."/>
            <person name="Rehmeyer C.J."/>
            <person name="Roe B.A."/>
            <person name="Shenoy N."/>
            <person name="Stanke M."/>
            <person name="Ter-Hovhannisyan V."/>
            <person name="Tunlid A."/>
            <person name="Velagapudi R."/>
            <person name="Vision T.J."/>
            <person name="Zeng Q."/>
            <person name="Zolan M.E."/>
            <person name="Pukkila P.J."/>
        </authorList>
    </citation>
    <scope>NUCLEOTIDE SEQUENCE [LARGE SCALE GENOMIC DNA]</scope>
    <source>
        <strain evidence="3">Okayama-7 / 130 / ATCC MYA-4618 / FGSC 9003</strain>
    </source>
</reference>
<dbReference type="RefSeq" id="XP_001831174.2">
    <property type="nucleotide sequence ID" value="XM_001831122.2"/>
</dbReference>
<organism evidence="2 3">
    <name type="scientific">Coprinopsis cinerea (strain Okayama-7 / 130 / ATCC MYA-4618 / FGSC 9003)</name>
    <name type="common">Inky cap fungus</name>
    <name type="synonym">Hormographiella aspergillata</name>
    <dbReference type="NCBI Taxonomy" id="240176"/>
    <lineage>
        <taxon>Eukaryota</taxon>
        <taxon>Fungi</taxon>
        <taxon>Dikarya</taxon>
        <taxon>Basidiomycota</taxon>
        <taxon>Agaricomycotina</taxon>
        <taxon>Agaricomycetes</taxon>
        <taxon>Agaricomycetidae</taxon>
        <taxon>Agaricales</taxon>
        <taxon>Agaricineae</taxon>
        <taxon>Psathyrellaceae</taxon>
        <taxon>Coprinopsis</taxon>
    </lineage>
</organism>
<name>A8N8L8_COPC7</name>